<dbReference type="SUPFAM" id="SSF56003">
    <property type="entry name" value="Molybdenum cofactor-binding domain"/>
    <property type="match status" value="1"/>
</dbReference>
<dbReference type="InterPro" id="IPR008274">
    <property type="entry name" value="AldOxase/xan_DH_MoCoBD1"/>
</dbReference>
<protein>
    <recommendedName>
        <fullName evidence="1">Aldehyde oxidase/xanthine dehydrogenase a/b hammerhead domain-containing protein</fullName>
    </recommendedName>
</protein>
<evidence type="ECO:0000259" key="1">
    <source>
        <dbReference type="SMART" id="SM01008"/>
    </source>
</evidence>
<accession>A0A0M0BN39</accession>
<dbReference type="SUPFAM" id="SSF54665">
    <property type="entry name" value="CO dehydrogenase molybdoprotein N-domain-like"/>
    <property type="match status" value="1"/>
</dbReference>
<dbReference type="EMBL" id="LFWZ01000046">
    <property type="protein sequence ID" value="KON29977.1"/>
    <property type="molecule type" value="Genomic_DNA"/>
</dbReference>
<dbReference type="Pfam" id="PF02738">
    <property type="entry name" value="MoCoBD_1"/>
    <property type="match status" value="1"/>
</dbReference>
<dbReference type="PANTHER" id="PTHR11908">
    <property type="entry name" value="XANTHINE DEHYDROGENASE"/>
    <property type="match status" value="1"/>
</dbReference>
<dbReference type="InterPro" id="IPR036856">
    <property type="entry name" value="Ald_Oxase/Xan_DH_a/b_sf"/>
</dbReference>
<organism evidence="2 3">
    <name type="scientific">miscellaneous Crenarchaeota group-15 archaeon DG-45</name>
    <dbReference type="NCBI Taxonomy" id="1685127"/>
    <lineage>
        <taxon>Archaea</taxon>
        <taxon>Candidatus Bathyarchaeota</taxon>
        <taxon>MCG-15</taxon>
    </lineage>
</organism>
<proteinExistence type="predicted"/>
<dbReference type="AlphaFoldDB" id="A0A0M0BN39"/>
<dbReference type="PANTHER" id="PTHR11908:SF157">
    <property type="entry name" value="XANTHINE DEHYDROGENASE SUBUNIT D-RELATED"/>
    <property type="match status" value="1"/>
</dbReference>
<dbReference type="InterPro" id="IPR037165">
    <property type="entry name" value="AldOxase/xan_DH_Mopterin-bd_sf"/>
</dbReference>
<dbReference type="GO" id="GO:0016491">
    <property type="term" value="F:oxidoreductase activity"/>
    <property type="evidence" value="ECO:0007669"/>
    <property type="project" value="InterPro"/>
</dbReference>
<reference evidence="2 3" key="1">
    <citation type="submission" date="2015-06" db="EMBL/GenBank/DDBJ databases">
        <title>New insights into the roles of widespread benthic archaea in carbon and nitrogen cycling.</title>
        <authorList>
            <person name="Lazar C.S."/>
            <person name="Baker B.J."/>
            <person name="Seitz K.W."/>
            <person name="Hyde A.S."/>
            <person name="Dick G.J."/>
            <person name="Hinrichs K.-U."/>
            <person name="Teske A.P."/>
        </authorList>
    </citation>
    <scope>NUCLEOTIDE SEQUENCE [LARGE SCALE GENOMIC DNA]</scope>
    <source>
        <strain evidence="2">DG-45</strain>
    </source>
</reference>
<name>A0A0M0BN39_9ARCH</name>
<evidence type="ECO:0000313" key="2">
    <source>
        <dbReference type="EMBL" id="KON29977.1"/>
    </source>
</evidence>
<evidence type="ECO:0000313" key="3">
    <source>
        <dbReference type="Proteomes" id="UP000037210"/>
    </source>
</evidence>
<dbReference type="SMART" id="SM01008">
    <property type="entry name" value="Ald_Xan_dh_C"/>
    <property type="match status" value="1"/>
</dbReference>
<dbReference type="Proteomes" id="UP000037210">
    <property type="component" value="Unassembled WGS sequence"/>
</dbReference>
<dbReference type="Gene3D" id="3.30.365.10">
    <property type="entry name" value="Aldehyde oxidase/xanthine dehydrogenase, molybdopterin binding domain"/>
    <property type="match status" value="4"/>
</dbReference>
<dbReference type="GO" id="GO:0005506">
    <property type="term" value="F:iron ion binding"/>
    <property type="evidence" value="ECO:0007669"/>
    <property type="project" value="InterPro"/>
</dbReference>
<dbReference type="InterPro" id="IPR016208">
    <property type="entry name" value="Ald_Oxase/xanthine_DH-like"/>
</dbReference>
<gene>
    <name evidence="2" type="ORF">AC482_05105</name>
</gene>
<feature type="domain" description="Aldehyde oxidase/xanthine dehydrogenase a/b hammerhead" evidence="1">
    <location>
        <begin position="33"/>
        <end position="139"/>
    </location>
</feature>
<dbReference type="Gene3D" id="3.90.1170.50">
    <property type="entry name" value="Aldehyde oxidase/xanthine dehydrogenase, a/b hammerhead"/>
    <property type="match status" value="1"/>
</dbReference>
<dbReference type="Pfam" id="PF01315">
    <property type="entry name" value="Ald_Xan_dh_C"/>
    <property type="match status" value="1"/>
</dbReference>
<comment type="caution">
    <text evidence="2">The sequence shown here is derived from an EMBL/GenBank/DDBJ whole genome shotgun (WGS) entry which is preliminary data.</text>
</comment>
<dbReference type="InterPro" id="IPR046867">
    <property type="entry name" value="AldOxase/xan_DH_MoCoBD2"/>
</dbReference>
<dbReference type="InterPro" id="IPR000674">
    <property type="entry name" value="Ald_Oxase/Xan_DH_a/b"/>
</dbReference>
<sequence length="770" mass="83031">MEYDKILNNLLGRDEYLVVGRSVVRTDAIDKALGRAKFTADYIPKGTVVVKVFRSSQPHALIKRVDVEAALRVPGVLAALTADDVPGHNQIGYALPDQPFLNGEKVHYIGDPIALVCAEDEYSAFEGLDAIDIKFKPLPAVLTIDDTLKTGAEPIHDGGNIAVTTRIRKGDAESGFAEAKVEVEDTYETPYQEHMYLEPEAAYAVPEGSGKVTVIGTMQSPFLVREKVAHILGWNLNQVRIIQALTGGAFGGKDDMGPLVCAKAALAAVKLGRPAALVFDRNESAAYSPKRFPARIRYRSGADEGGRITAIDVDITVDCGAYANRSPFWLWRMTAHAAGPYEVENASIDGRAVYTNKVFGGSFRGFGDVATHFAVESQVDRLADELGMDPVELRLRNVLKPGSRTTCDQLLDHSVGIEECLRRVADASDWGRRQEPRKWGRRVRGFGVGCAYHGISTSRSTPDWSAASLILNQDGSFTYRTGICELGQGSPVGHAKIVAEILGAPIDTIRIEVPDTDSTPNAKPTHGSRGLMLGGSAAADAALKLRKRMVMVAADMLGCGEADIDLENGRAFSRHDPSEGVGFSELAEELYARGVSPASYGFYASPKRFFDPETGLGVSYSVYTFAASVVEVEVDTETGQVEVVKVWPAMDVGKAIDPLMIEGQIQGAVSQGIGFALMERLVVEEGVVLNPNFKDYVIPAAHDTPDVAETIVVEEPYKHSAFGAKGVGEPAIISIVPAISNAIHRATGVRLNTLPITAERLYNALRRCGK</sequence>
<dbReference type="SMR" id="A0A0M0BN39"/>
<dbReference type="Pfam" id="PF20256">
    <property type="entry name" value="MoCoBD_2"/>
    <property type="match status" value="1"/>
</dbReference>